<comment type="caution">
    <text evidence="2">The sequence shown here is derived from an EMBL/GenBank/DDBJ whole genome shotgun (WGS) entry which is preliminary data.</text>
</comment>
<keyword evidence="2" id="KW-0808">Transferase</keyword>
<dbReference type="Proteomes" id="UP000295416">
    <property type="component" value="Unassembled WGS sequence"/>
</dbReference>
<feature type="domain" description="Glycosyltransferase 2-like" evidence="1">
    <location>
        <begin position="30"/>
        <end position="159"/>
    </location>
</feature>
<accession>A0A4R2NQW5</accession>
<gene>
    <name evidence="2" type="ORF">EV207_12817</name>
</gene>
<evidence type="ECO:0000313" key="3">
    <source>
        <dbReference type="Proteomes" id="UP000295416"/>
    </source>
</evidence>
<sequence>MLKSLQLPKVETSVFPVTQQLNDKSDIKVSIIIPTYNKYPLNLFTLYSLEKQNFNMNQMEVILVDDGSTDPTSSIPFQHQFPFLLKYIKCFNNIGRPKARNLGIKAASGEVIIFLDAEVIVKNDFVLNHFNSHMSRNNLVNIGVLVMKGLYSVLFPGYTQAQLNEVNKLTQDNPHYNKKINDFVSNKKITPLISQADIHNENYSMLSFVKPLEKFYERGIFNHFNDSFAGYRLPWIAFGTGNISVKRSFLEKVGLLFEEYDGYGWDDIEMGYRLYKSGAVFQNGRNIVTYHQEHPISTSNQIDANNNYCRFIEKHNDIDAMGITLSFTPRPTNYHKINAILNEYHQLGTSHPQQYKLFKKVYREMLKKIAYKRKNNEPIARLIDGLITPNENRMLALQKMHLAKLRVFHNLLQSFQELERF</sequence>
<dbReference type="Gene3D" id="3.90.550.10">
    <property type="entry name" value="Spore Coat Polysaccharide Biosynthesis Protein SpsA, Chain A"/>
    <property type="match status" value="1"/>
</dbReference>
<proteinExistence type="predicted"/>
<dbReference type="InterPro" id="IPR001173">
    <property type="entry name" value="Glyco_trans_2-like"/>
</dbReference>
<keyword evidence="3" id="KW-1185">Reference proteome</keyword>
<dbReference type="InterPro" id="IPR029044">
    <property type="entry name" value="Nucleotide-diphossugar_trans"/>
</dbReference>
<evidence type="ECO:0000313" key="2">
    <source>
        <dbReference type="EMBL" id="TCP23794.1"/>
    </source>
</evidence>
<dbReference type="GO" id="GO:0016740">
    <property type="term" value="F:transferase activity"/>
    <property type="evidence" value="ECO:0007669"/>
    <property type="project" value="UniProtKB-KW"/>
</dbReference>
<dbReference type="CDD" id="cd00761">
    <property type="entry name" value="Glyco_tranf_GTA_type"/>
    <property type="match status" value="1"/>
</dbReference>
<dbReference type="PANTHER" id="PTHR43685">
    <property type="entry name" value="GLYCOSYLTRANSFERASE"/>
    <property type="match status" value="1"/>
</dbReference>
<dbReference type="AlphaFoldDB" id="A0A4R2NQW5"/>
<name>A0A4R2NQW5_9BACL</name>
<dbReference type="PANTHER" id="PTHR43685:SF2">
    <property type="entry name" value="GLYCOSYLTRANSFERASE 2-LIKE DOMAIN-CONTAINING PROTEIN"/>
    <property type="match status" value="1"/>
</dbReference>
<protein>
    <submittedName>
        <fullName evidence="2">Glycosyl transferase family 2</fullName>
    </submittedName>
</protein>
<dbReference type="RefSeq" id="WP_165886976.1">
    <property type="nucleotide sequence ID" value="NZ_SLXK01000028.1"/>
</dbReference>
<dbReference type="InterPro" id="IPR050834">
    <property type="entry name" value="Glycosyltransf_2"/>
</dbReference>
<evidence type="ECO:0000259" key="1">
    <source>
        <dbReference type="Pfam" id="PF00535"/>
    </source>
</evidence>
<dbReference type="SUPFAM" id="SSF53448">
    <property type="entry name" value="Nucleotide-diphospho-sugar transferases"/>
    <property type="match status" value="1"/>
</dbReference>
<dbReference type="EMBL" id="SLXK01000028">
    <property type="protein sequence ID" value="TCP23794.1"/>
    <property type="molecule type" value="Genomic_DNA"/>
</dbReference>
<reference evidence="2 3" key="1">
    <citation type="submission" date="2019-03" db="EMBL/GenBank/DDBJ databases">
        <title>Genomic Encyclopedia of Type Strains, Phase IV (KMG-IV): sequencing the most valuable type-strain genomes for metagenomic binning, comparative biology and taxonomic classification.</title>
        <authorList>
            <person name="Goeker M."/>
        </authorList>
    </citation>
    <scope>NUCLEOTIDE SEQUENCE [LARGE SCALE GENOMIC DNA]</scope>
    <source>
        <strain evidence="2 3">DSM 19377</strain>
    </source>
</reference>
<organism evidence="2 3">
    <name type="scientific">Scopulibacillus darangshiensis</name>
    <dbReference type="NCBI Taxonomy" id="442528"/>
    <lineage>
        <taxon>Bacteria</taxon>
        <taxon>Bacillati</taxon>
        <taxon>Bacillota</taxon>
        <taxon>Bacilli</taxon>
        <taxon>Bacillales</taxon>
        <taxon>Sporolactobacillaceae</taxon>
        <taxon>Scopulibacillus</taxon>
    </lineage>
</organism>
<dbReference type="Pfam" id="PF00535">
    <property type="entry name" value="Glycos_transf_2"/>
    <property type="match status" value="1"/>
</dbReference>